<dbReference type="InterPro" id="IPR050469">
    <property type="entry name" value="Diguanylate_Cyclase"/>
</dbReference>
<feature type="transmembrane region" description="Helical" evidence="1">
    <location>
        <begin position="40"/>
        <end position="61"/>
    </location>
</feature>
<keyword evidence="3" id="KW-0548">Nucleotidyltransferase</keyword>
<gene>
    <name evidence="3" type="ORF">RH061_10670</name>
</gene>
<evidence type="ECO:0000313" key="4">
    <source>
        <dbReference type="Proteomes" id="UP001303324"/>
    </source>
</evidence>
<dbReference type="Gene3D" id="3.30.70.270">
    <property type="match status" value="1"/>
</dbReference>
<organism evidence="3 4">
    <name type="scientific">Mesobacillus jeotgali</name>
    <dbReference type="NCBI Taxonomy" id="129985"/>
    <lineage>
        <taxon>Bacteria</taxon>
        <taxon>Bacillati</taxon>
        <taxon>Bacillota</taxon>
        <taxon>Bacilli</taxon>
        <taxon>Bacillales</taxon>
        <taxon>Bacillaceae</taxon>
        <taxon>Mesobacillus</taxon>
    </lineage>
</organism>
<feature type="domain" description="GGDEF" evidence="2">
    <location>
        <begin position="216"/>
        <end position="342"/>
    </location>
</feature>
<reference evidence="3 4" key="1">
    <citation type="submission" date="2023-09" db="EMBL/GenBank/DDBJ databases">
        <title>Microbial mechanism of fulvic acid promoting antimony reduction mineralization in rice fields.</title>
        <authorList>
            <person name="Chen G."/>
            <person name="Lan J."/>
        </authorList>
    </citation>
    <scope>NUCLEOTIDE SEQUENCE [LARGE SCALE GENOMIC DNA]</scope>
    <source>
        <strain evidence="3 4">PS1</strain>
    </source>
</reference>
<dbReference type="SMART" id="SM00267">
    <property type="entry name" value="GGDEF"/>
    <property type="match status" value="1"/>
</dbReference>
<dbReference type="PANTHER" id="PTHR45138">
    <property type="entry name" value="REGULATORY COMPONENTS OF SENSORY TRANSDUCTION SYSTEM"/>
    <property type="match status" value="1"/>
</dbReference>
<dbReference type="CDD" id="cd01949">
    <property type="entry name" value="GGDEF"/>
    <property type="match status" value="1"/>
</dbReference>
<dbReference type="PROSITE" id="PS50887">
    <property type="entry name" value="GGDEF"/>
    <property type="match status" value="1"/>
</dbReference>
<protein>
    <submittedName>
        <fullName evidence="3">GGDEF domain-containing protein</fullName>
        <ecNumber evidence="3">2.7.7.65</ecNumber>
    </submittedName>
</protein>
<keyword evidence="1" id="KW-1133">Transmembrane helix</keyword>
<evidence type="ECO:0000256" key="1">
    <source>
        <dbReference type="SAM" id="Phobius"/>
    </source>
</evidence>
<feature type="transmembrane region" description="Helical" evidence="1">
    <location>
        <begin position="98"/>
        <end position="118"/>
    </location>
</feature>
<sequence length="342" mass="39035">MGKIASLEDFKRTVYLSMIIPSLLAMISYMLFVYNQPGHGKYLMLTGVLTFWFTISLILLYQKRLLRIVEYGTLIIISSMHIGTVYDGFYNYIAIDKAGAFGVTIMWVPAVILSFFLILGARRGLFFSLSVFFVIFLMGILNFSEMSEDYLISVIQFYVAYLFYILIIYFSQFLIKLFSDFQDMKENAYTDALTGIGNRPQIDIWLEEKISETTDVPVSVLFFDIDHFKTVNDTYGHKVGDTVLKELAGVVNEYLTVNEQFGRWGGEEFMIISSQSGKNALELADELRLKIKEYHFKTAGSLTVSFGVTEYKAGESVDSFVSRADRGLYQSKDEGRNRVTIV</sequence>
<dbReference type="InterPro" id="IPR000160">
    <property type="entry name" value="GGDEF_dom"/>
</dbReference>
<feature type="transmembrane region" description="Helical" evidence="1">
    <location>
        <begin position="68"/>
        <end position="86"/>
    </location>
</feature>
<dbReference type="GO" id="GO:0052621">
    <property type="term" value="F:diguanylate cyclase activity"/>
    <property type="evidence" value="ECO:0007669"/>
    <property type="project" value="UniProtKB-EC"/>
</dbReference>
<dbReference type="NCBIfam" id="TIGR00254">
    <property type="entry name" value="GGDEF"/>
    <property type="match status" value="1"/>
</dbReference>
<dbReference type="EC" id="2.7.7.65" evidence="3"/>
<dbReference type="InterPro" id="IPR043128">
    <property type="entry name" value="Rev_trsase/Diguanyl_cyclase"/>
</dbReference>
<proteinExistence type="predicted"/>
<keyword evidence="4" id="KW-1185">Reference proteome</keyword>
<keyword evidence="1" id="KW-0472">Membrane</keyword>
<dbReference type="RefSeq" id="WP_311075949.1">
    <property type="nucleotide sequence ID" value="NZ_CP134494.1"/>
</dbReference>
<dbReference type="SUPFAM" id="SSF55073">
    <property type="entry name" value="Nucleotide cyclase"/>
    <property type="match status" value="1"/>
</dbReference>
<name>A0ABY9VLR4_9BACI</name>
<feature type="transmembrane region" description="Helical" evidence="1">
    <location>
        <begin position="12"/>
        <end position="34"/>
    </location>
</feature>
<feature type="transmembrane region" description="Helical" evidence="1">
    <location>
        <begin position="125"/>
        <end position="144"/>
    </location>
</feature>
<dbReference type="InterPro" id="IPR029787">
    <property type="entry name" value="Nucleotide_cyclase"/>
</dbReference>
<feature type="transmembrane region" description="Helical" evidence="1">
    <location>
        <begin position="150"/>
        <end position="175"/>
    </location>
</feature>
<keyword evidence="3" id="KW-0808">Transferase</keyword>
<dbReference type="EMBL" id="CP134494">
    <property type="protein sequence ID" value="WNF24909.1"/>
    <property type="molecule type" value="Genomic_DNA"/>
</dbReference>
<dbReference type="PANTHER" id="PTHR45138:SF9">
    <property type="entry name" value="DIGUANYLATE CYCLASE DGCM-RELATED"/>
    <property type="match status" value="1"/>
</dbReference>
<dbReference type="Pfam" id="PF00990">
    <property type="entry name" value="GGDEF"/>
    <property type="match status" value="1"/>
</dbReference>
<evidence type="ECO:0000313" key="3">
    <source>
        <dbReference type="EMBL" id="WNF24909.1"/>
    </source>
</evidence>
<dbReference type="Proteomes" id="UP001303324">
    <property type="component" value="Chromosome"/>
</dbReference>
<evidence type="ECO:0000259" key="2">
    <source>
        <dbReference type="PROSITE" id="PS50887"/>
    </source>
</evidence>
<keyword evidence="1" id="KW-0812">Transmembrane</keyword>
<accession>A0ABY9VLR4</accession>